<reference evidence="1 3" key="1">
    <citation type="submission" date="2015-09" db="EMBL/GenBank/DDBJ databases">
        <authorList>
            <consortium name="Pathogen Informatics"/>
        </authorList>
    </citation>
    <scope>NUCLEOTIDE SEQUENCE [LARGE SCALE GENOMIC DNA]</scope>
    <source>
        <strain evidence="1 3">2789STDY5608850</strain>
    </source>
</reference>
<proteinExistence type="predicted"/>
<dbReference type="EMBL" id="QSSQ01000021">
    <property type="protein sequence ID" value="RGM01744.1"/>
    <property type="molecule type" value="Genomic_DNA"/>
</dbReference>
<gene>
    <name evidence="2" type="ORF">DXC39_18920</name>
    <name evidence="1" type="ORF">ERS852407_04850</name>
</gene>
<dbReference type="RefSeq" id="WP_055659071.1">
    <property type="nucleotide sequence ID" value="NZ_CABIXC010000017.1"/>
</dbReference>
<evidence type="ECO:0000313" key="3">
    <source>
        <dbReference type="Proteomes" id="UP000095651"/>
    </source>
</evidence>
<dbReference type="InterPro" id="IPR045527">
    <property type="entry name" value="DUF6470"/>
</dbReference>
<dbReference type="Proteomes" id="UP000095651">
    <property type="component" value="Unassembled WGS sequence"/>
</dbReference>
<dbReference type="EMBL" id="CYZE01000017">
    <property type="protein sequence ID" value="CUP06370.1"/>
    <property type="molecule type" value="Genomic_DNA"/>
</dbReference>
<dbReference type="Pfam" id="PF20074">
    <property type="entry name" value="DUF6470"/>
    <property type="match status" value="1"/>
</dbReference>
<reference evidence="2 4" key="2">
    <citation type="submission" date="2018-08" db="EMBL/GenBank/DDBJ databases">
        <title>A genome reference for cultivated species of the human gut microbiota.</title>
        <authorList>
            <person name="Zou Y."/>
            <person name="Xue W."/>
            <person name="Luo G."/>
        </authorList>
    </citation>
    <scope>NUCLEOTIDE SEQUENCE [LARGE SCALE GENOMIC DNA]</scope>
    <source>
        <strain evidence="2 4">TF05-11AC</strain>
    </source>
</reference>
<accession>A0A174KAL7</accession>
<organism evidence="1 3">
    <name type="scientific">Hungatella hathewayi</name>
    <dbReference type="NCBI Taxonomy" id="154046"/>
    <lineage>
        <taxon>Bacteria</taxon>
        <taxon>Bacillati</taxon>
        <taxon>Bacillota</taxon>
        <taxon>Clostridia</taxon>
        <taxon>Lachnospirales</taxon>
        <taxon>Lachnospiraceae</taxon>
        <taxon>Hungatella</taxon>
    </lineage>
</organism>
<evidence type="ECO:0000313" key="2">
    <source>
        <dbReference type="EMBL" id="RGM01744.1"/>
    </source>
</evidence>
<evidence type="ECO:0000313" key="1">
    <source>
        <dbReference type="EMBL" id="CUP06370.1"/>
    </source>
</evidence>
<name>A0A174KAL7_9FIRM</name>
<protein>
    <submittedName>
        <fullName evidence="1">Uncharacterized protein</fullName>
    </submittedName>
</protein>
<evidence type="ECO:0000313" key="4">
    <source>
        <dbReference type="Proteomes" id="UP000261257"/>
    </source>
</evidence>
<sequence length="196" mass="21306">MNVLKITTTPIRLSMTSQRARLDSEIPDPEIGIIQNPGHLNMKSENIKVNIDSSRSRDSMGFKTARGLMSDAAQAGLKAAADATAQYSRVGNQMMQIQDGVTVADIMKNQMLAQTNVTTGIGFIPSVGADISWTPADLAIDFAPASVNFEPKVQKTESVYVPGELNVNVEQYPRVDIEYIGEPMYVPPSANPAYEE</sequence>
<dbReference type="AlphaFoldDB" id="A0A174KAL7"/>
<dbReference type="Proteomes" id="UP000261257">
    <property type="component" value="Unassembled WGS sequence"/>
</dbReference>